<sequence>MKKLVFILASLLLFSCQEEKPAETGQAKIKLKLNWFPEAEHGGYFHGVQSGIYKQAGLDVEIVSGGPGNPVETEVAIGRFEFGIANADKILAVRENGLKVVGLLAPYQTSPRCLIAHQNEPLETFADIAKANRLIVNDTKPFYKYLVHKHPEIKKNQTVAYSQALFLGDFQSIMQGYINSEPLIIRDKGFDIKTLSLADLGYNPYASVLICREELINTNPELVKAMVQATQKAWIAYLKNPSSANKVIIEKNPELGTTLQRSAELLPGMMSADPFGQMTPERWNTLAKQLHECGVLKAIPTDLHKVYNTSFLSDQ</sequence>
<dbReference type="Gene3D" id="3.40.190.10">
    <property type="entry name" value="Periplasmic binding protein-like II"/>
    <property type="match status" value="2"/>
</dbReference>
<dbReference type="GO" id="GO:0009228">
    <property type="term" value="P:thiamine biosynthetic process"/>
    <property type="evidence" value="ECO:0007669"/>
    <property type="project" value="InterPro"/>
</dbReference>
<name>A6DKI2_9BACT</name>
<dbReference type="STRING" id="313628.LNTAR_00725"/>
<protein>
    <recommendedName>
        <fullName evidence="1">SsuA/THI5-like domain-containing protein</fullName>
    </recommendedName>
</protein>
<comment type="caution">
    <text evidence="2">The sequence shown here is derived from an EMBL/GenBank/DDBJ whole genome shotgun (WGS) entry which is preliminary data.</text>
</comment>
<dbReference type="Proteomes" id="UP000004947">
    <property type="component" value="Unassembled WGS sequence"/>
</dbReference>
<dbReference type="InterPro" id="IPR027939">
    <property type="entry name" value="NMT1/THI5"/>
</dbReference>
<dbReference type="PANTHER" id="PTHR31528">
    <property type="entry name" value="4-AMINO-5-HYDROXYMETHYL-2-METHYLPYRIMIDINE PHOSPHATE SYNTHASE THI11-RELATED"/>
    <property type="match status" value="1"/>
</dbReference>
<reference evidence="2 3" key="1">
    <citation type="journal article" date="2010" name="J. Bacteriol.">
        <title>Genome sequence of Lentisphaera araneosa HTCC2155T, the type species of the order Lentisphaerales in the phylum Lentisphaerae.</title>
        <authorList>
            <person name="Thrash J.C."/>
            <person name="Cho J.C."/>
            <person name="Vergin K.L."/>
            <person name="Morris R.M."/>
            <person name="Giovannoni S.J."/>
        </authorList>
    </citation>
    <scope>NUCLEOTIDE SEQUENCE [LARGE SCALE GENOMIC DNA]</scope>
    <source>
        <strain evidence="2 3">HTCC2155</strain>
    </source>
</reference>
<dbReference type="PANTHER" id="PTHR31528:SF3">
    <property type="entry name" value="THIAMINE BIOSYNTHESIS PROTEIN HI_0357-RELATED"/>
    <property type="match status" value="1"/>
</dbReference>
<evidence type="ECO:0000259" key="1">
    <source>
        <dbReference type="Pfam" id="PF09084"/>
    </source>
</evidence>
<dbReference type="PROSITE" id="PS51257">
    <property type="entry name" value="PROKAR_LIPOPROTEIN"/>
    <property type="match status" value="1"/>
</dbReference>
<proteinExistence type="predicted"/>
<dbReference type="OrthoDB" id="9815602at2"/>
<keyword evidence="3" id="KW-1185">Reference proteome</keyword>
<dbReference type="InterPro" id="IPR015168">
    <property type="entry name" value="SsuA/THI5"/>
</dbReference>
<dbReference type="AlphaFoldDB" id="A6DKI2"/>
<dbReference type="EMBL" id="ABCK01000007">
    <property type="protein sequence ID" value="EDM27880.1"/>
    <property type="molecule type" value="Genomic_DNA"/>
</dbReference>
<dbReference type="RefSeq" id="WP_007278394.1">
    <property type="nucleotide sequence ID" value="NZ_ABCK01000007.1"/>
</dbReference>
<dbReference type="eggNOG" id="COG0715">
    <property type="taxonomic scope" value="Bacteria"/>
</dbReference>
<evidence type="ECO:0000313" key="2">
    <source>
        <dbReference type="EMBL" id="EDM27880.1"/>
    </source>
</evidence>
<feature type="domain" description="SsuA/THI5-like" evidence="1">
    <location>
        <begin position="39"/>
        <end position="244"/>
    </location>
</feature>
<accession>A6DKI2</accession>
<dbReference type="Pfam" id="PF09084">
    <property type="entry name" value="NMT1"/>
    <property type="match status" value="1"/>
</dbReference>
<organism evidence="2 3">
    <name type="scientific">Lentisphaera araneosa HTCC2155</name>
    <dbReference type="NCBI Taxonomy" id="313628"/>
    <lineage>
        <taxon>Bacteria</taxon>
        <taxon>Pseudomonadati</taxon>
        <taxon>Lentisphaerota</taxon>
        <taxon>Lentisphaeria</taxon>
        <taxon>Lentisphaerales</taxon>
        <taxon>Lentisphaeraceae</taxon>
        <taxon>Lentisphaera</taxon>
    </lineage>
</organism>
<gene>
    <name evidence="2" type="ORF">LNTAR_00725</name>
</gene>
<dbReference type="SUPFAM" id="SSF53850">
    <property type="entry name" value="Periplasmic binding protein-like II"/>
    <property type="match status" value="1"/>
</dbReference>
<evidence type="ECO:0000313" key="3">
    <source>
        <dbReference type="Proteomes" id="UP000004947"/>
    </source>
</evidence>